<dbReference type="AlphaFoldDB" id="A0AAD7FGV4"/>
<feature type="transmembrane region" description="Helical" evidence="2">
    <location>
        <begin position="16"/>
        <end position="40"/>
    </location>
</feature>
<evidence type="ECO:0000313" key="4">
    <source>
        <dbReference type="Proteomes" id="UP001221142"/>
    </source>
</evidence>
<keyword evidence="2" id="KW-0472">Membrane</keyword>
<feature type="region of interest" description="Disordered" evidence="1">
    <location>
        <begin position="96"/>
        <end position="219"/>
    </location>
</feature>
<feature type="compositionally biased region" description="Basic and acidic residues" evidence="1">
    <location>
        <begin position="103"/>
        <end position="112"/>
    </location>
</feature>
<gene>
    <name evidence="3" type="ORF">FB45DRAFT_930749</name>
</gene>
<evidence type="ECO:0000256" key="2">
    <source>
        <dbReference type="SAM" id="Phobius"/>
    </source>
</evidence>
<accession>A0AAD7FGV4</accession>
<feature type="compositionally biased region" description="Polar residues" evidence="1">
    <location>
        <begin position="189"/>
        <end position="211"/>
    </location>
</feature>
<evidence type="ECO:0000313" key="3">
    <source>
        <dbReference type="EMBL" id="KAJ7619421.1"/>
    </source>
</evidence>
<dbReference type="EMBL" id="JARKIF010000018">
    <property type="protein sequence ID" value="KAJ7619421.1"/>
    <property type="molecule type" value="Genomic_DNA"/>
</dbReference>
<dbReference type="Proteomes" id="UP001221142">
    <property type="component" value="Unassembled WGS sequence"/>
</dbReference>
<keyword evidence="2" id="KW-0812">Transmembrane</keyword>
<comment type="caution">
    <text evidence="3">The sequence shown here is derived from an EMBL/GenBank/DDBJ whole genome shotgun (WGS) entry which is preliminary data.</text>
</comment>
<name>A0AAD7FGV4_9AGAR</name>
<keyword evidence="4" id="KW-1185">Reference proteome</keyword>
<evidence type="ECO:0000256" key="1">
    <source>
        <dbReference type="SAM" id="MobiDB-lite"/>
    </source>
</evidence>
<reference evidence="3" key="1">
    <citation type="submission" date="2023-03" db="EMBL/GenBank/DDBJ databases">
        <title>Massive genome expansion in bonnet fungi (Mycena s.s.) driven by repeated elements and novel gene families across ecological guilds.</title>
        <authorList>
            <consortium name="Lawrence Berkeley National Laboratory"/>
            <person name="Harder C.B."/>
            <person name="Miyauchi S."/>
            <person name="Viragh M."/>
            <person name="Kuo A."/>
            <person name="Thoen E."/>
            <person name="Andreopoulos B."/>
            <person name="Lu D."/>
            <person name="Skrede I."/>
            <person name="Drula E."/>
            <person name="Henrissat B."/>
            <person name="Morin E."/>
            <person name="Kohler A."/>
            <person name="Barry K."/>
            <person name="LaButti K."/>
            <person name="Morin E."/>
            <person name="Salamov A."/>
            <person name="Lipzen A."/>
            <person name="Mereny Z."/>
            <person name="Hegedus B."/>
            <person name="Baldrian P."/>
            <person name="Stursova M."/>
            <person name="Weitz H."/>
            <person name="Taylor A."/>
            <person name="Grigoriev I.V."/>
            <person name="Nagy L.G."/>
            <person name="Martin F."/>
            <person name="Kauserud H."/>
        </authorList>
    </citation>
    <scope>NUCLEOTIDE SEQUENCE</scope>
    <source>
        <strain evidence="3">9284</strain>
    </source>
</reference>
<keyword evidence="2" id="KW-1133">Transmembrane helix</keyword>
<feature type="compositionally biased region" description="Polar residues" evidence="1">
    <location>
        <begin position="135"/>
        <end position="149"/>
    </location>
</feature>
<proteinExistence type="predicted"/>
<protein>
    <submittedName>
        <fullName evidence="3">Uncharacterized protein</fullName>
    </submittedName>
</protein>
<organism evidence="3 4">
    <name type="scientific">Roridomyces roridus</name>
    <dbReference type="NCBI Taxonomy" id="1738132"/>
    <lineage>
        <taxon>Eukaryota</taxon>
        <taxon>Fungi</taxon>
        <taxon>Dikarya</taxon>
        <taxon>Basidiomycota</taxon>
        <taxon>Agaricomycotina</taxon>
        <taxon>Agaricomycetes</taxon>
        <taxon>Agaricomycetidae</taxon>
        <taxon>Agaricales</taxon>
        <taxon>Marasmiineae</taxon>
        <taxon>Mycenaceae</taxon>
        <taxon>Roridomyces</taxon>
    </lineage>
</organism>
<sequence length="219" mass="23726">MPLVQRDVPKIGGSVAGFYALITGLAVVTLLCSVGIVWLLRDNAVTSRDRQTPTNSRYQSSSVKSRAAWATNLSLGGLFRSHSTRGGHGWIQASGDAWEADEADRRASERDAPFQPPPVVLNDPYDDKPEPSWFETRSYSSDYSLAPDSTSRHPTRVRPESGVTGSDWESASAAMTDPESGHAEDAGHATQQRHFSLDSAVSDTSVRTFQGGTKFLEGL</sequence>